<dbReference type="AlphaFoldDB" id="A0A5C4JC87"/>
<dbReference type="GO" id="GO:0016787">
    <property type="term" value="F:hydrolase activity"/>
    <property type="evidence" value="ECO:0007669"/>
    <property type="project" value="UniProtKB-KW"/>
</dbReference>
<dbReference type="OrthoDB" id="2062670at2"/>
<evidence type="ECO:0000313" key="1">
    <source>
        <dbReference type="EMBL" id="TMR01225.1"/>
    </source>
</evidence>
<proteinExistence type="predicted"/>
<dbReference type="Proteomes" id="UP000309174">
    <property type="component" value="Unassembled WGS sequence"/>
</dbReference>
<sequence>MAAGAGIDVYSGVARMAGKVWGSLHRAAEPSRTAVVVVHPSSNFLGHYLLGPLAERGVDAVGLNTRYIGNDSTLIMENCVLDVGAAIGFLRERGYEKIVLIGNSGGGGLTAFYQSQAESPTVTATPAGDPPDLTKAALPPVDGLVSLMAHPGRAIVYNEWLDPAIVDEHDPSERDSGLDMFDPHNGPPYSPEFVERYRAAQLARGRRITARVRERLAELDERADGLRDLPFLVHGTVADPRFLDTSLDASDRKPGTLWGPAVTSNLLPATLGHHTSLRSWLSQWSVDDSNCDGPYHLARTHLPTLVMYGTADQVCFPSHARSMYEAIPHDDRRLVPVEGGNHYLQGQPDLIAYVADTLVGWLETKGLIT</sequence>
<accession>A0A5C4JC87</accession>
<gene>
    <name evidence="1" type="ORF">ETD83_14940</name>
</gene>
<reference evidence="1 2" key="1">
    <citation type="submission" date="2019-05" db="EMBL/GenBank/DDBJ databases">
        <title>Draft genome sequence of Actinomadura sp. 14C53.</title>
        <authorList>
            <person name="Saricaoglu S."/>
            <person name="Isik K."/>
        </authorList>
    </citation>
    <scope>NUCLEOTIDE SEQUENCE [LARGE SCALE GENOMIC DNA]</scope>
    <source>
        <strain evidence="1 2">14C53</strain>
    </source>
</reference>
<keyword evidence="2" id="KW-1185">Reference proteome</keyword>
<organism evidence="1 2">
    <name type="scientific">Actinomadura soli</name>
    <dbReference type="NCBI Taxonomy" id="2508997"/>
    <lineage>
        <taxon>Bacteria</taxon>
        <taxon>Bacillati</taxon>
        <taxon>Actinomycetota</taxon>
        <taxon>Actinomycetes</taxon>
        <taxon>Streptosporangiales</taxon>
        <taxon>Thermomonosporaceae</taxon>
        <taxon>Actinomadura</taxon>
    </lineage>
</organism>
<keyword evidence="1" id="KW-0378">Hydrolase</keyword>
<dbReference type="InterPro" id="IPR029058">
    <property type="entry name" value="AB_hydrolase_fold"/>
</dbReference>
<dbReference type="SUPFAM" id="SSF53474">
    <property type="entry name" value="alpha/beta-Hydrolases"/>
    <property type="match status" value="1"/>
</dbReference>
<evidence type="ECO:0000313" key="2">
    <source>
        <dbReference type="Proteomes" id="UP000309174"/>
    </source>
</evidence>
<protein>
    <submittedName>
        <fullName evidence="1">Alpha/beta hydrolase</fullName>
    </submittedName>
</protein>
<comment type="caution">
    <text evidence="1">The sequence shown here is derived from an EMBL/GenBank/DDBJ whole genome shotgun (WGS) entry which is preliminary data.</text>
</comment>
<name>A0A5C4JC87_9ACTN</name>
<dbReference type="EMBL" id="VCKW01000064">
    <property type="protein sequence ID" value="TMR01225.1"/>
    <property type="molecule type" value="Genomic_DNA"/>
</dbReference>
<dbReference type="Gene3D" id="3.40.50.1820">
    <property type="entry name" value="alpha/beta hydrolase"/>
    <property type="match status" value="1"/>
</dbReference>